<sequence>MQQTDIQAAAQVLFNRRLKQQVTGPLAPELRPASVDDALAIQQQLTLMMEQAGDRVAGWKCALPIEIDGLKNVPVVAPIFRNSTYTDSPCPIQLDQGVCKIEPEIAFRFGHDLPHRREPFSEEEIMAALSGAHLALELILSRYLNPDSVSYCEHLADCLFNQGLFVGPEISLEQAFSASEIGFVLTGSSGISDARIDGKHPAVYPQLPLFWMVNYLSQKGIDIKAGQVVITSSYAGVIEVAPEINFTLQYEKLGEIGLRFEID</sequence>
<gene>
    <name evidence="1" type="ORF">KDX31_06410</name>
</gene>
<evidence type="ECO:0000313" key="1">
    <source>
        <dbReference type="EMBL" id="UTW04634.1"/>
    </source>
</evidence>
<dbReference type="Gene3D" id="3.90.850.10">
    <property type="entry name" value="Fumarylacetoacetase-like, C-terminal domain"/>
    <property type="match status" value="1"/>
</dbReference>
<dbReference type="InterPro" id="IPR036663">
    <property type="entry name" value="Fumarylacetoacetase_C_sf"/>
</dbReference>
<dbReference type="Proteomes" id="UP001059950">
    <property type="component" value="Chromosome"/>
</dbReference>
<reference evidence="1" key="1">
    <citation type="submission" date="2021-04" db="EMBL/GenBank/DDBJ databases">
        <title>Oceanospirillales bacteria with DddD are important DMSP degraders in coastal seawater.</title>
        <authorList>
            <person name="Liu J."/>
        </authorList>
    </citation>
    <scope>NUCLEOTIDE SEQUENCE</scope>
    <source>
        <strain evidence="1">GY6</strain>
    </source>
</reference>
<organism evidence="1 2">
    <name type="scientific">Amphritea atlantica</name>
    <dbReference type="NCBI Taxonomy" id="355243"/>
    <lineage>
        <taxon>Bacteria</taxon>
        <taxon>Pseudomonadati</taxon>
        <taxon>Pseudomonadota</taxon>
        <taxon>Gammaproteobacteria</taxon>
        <taxon>Oceanospirillales</taxon>
        <taxon>Oceanospirillaceae</taxon>
        <taxon>Amphritea</taxon>
    </lineage>
</organism>
<dbReference type="EMBL" id="CP073344">
    <property type="protein sequence ID" value="UTW04634.1"/>
    <property type="molecule type" value="Genomic_DNA"/>
</dbReference>
<dbReference type="PANTHER" id="PTHR30143">
    <property type="entry name" value="ACID HYDRATASE"/>
    <property type="match status" value="1"/>
</dbReference>
<dbReference type="InterPro" id="IPR050772">
    <property type="entry name" value="Hydratase-Decarb/MhpD_sf"/>
</dbReference>
<keyword evidence="2" id="KW-1185">Reference proteome</keyword>
<proteinExistence type="predicted"/>
<name>A0ABY5GXX6_9GAMM</name>
<dbReference type="PANTHER" id="PTHR30143:SF0">
    <property type="entry name" value="2-KETO-4-PENTENOATE HYDRATASE"/>
    <property type="match status" value="1"/>
</dbReference>
<accession>A0ABY5GXX6</accession>
<dbReference type="SUPFAM" id="SSF56529">
    <property type="entry name" value="FAH"/>
    <property type="match status" value="1"/>
</dbReference>
<protein>
    <recommendedName>
        <fullName evidence="3">2-keto-4-pentenoate hydratase</fullName>
    </recommendedName>
</protein>
<evidence type="ECO:0008006" key="3">
    <source>
        <dbReference type="Google" id="ProtNLM"/>
    </source>
</evidence>
<evidence type="ECO:0000313" key="2">
    <source>
        <dbReference type="Proteomes" id="UP001059950"/>
    </source>
</evidence>